<dbReference type="AlphaFoldDB" id="A0A0P6WRD0"/>
<protein>
    <submittedName>
        <fullName evidence="2">Uncharacterized protein</fullName>
    </submittedName>
</protein>
<comment type="caution">
    <text evidence="2">The sequence shown here is derived from an EMBL/GenBank/DDBJ whole genome shotgun (WGS) entry which is preliminary data.</text>
</comment>
<gene>
    <name evidence="2" type="ORF">AM506_08760</name>
</gene>
<reference evidence="2 3" key="1">
    <citation type="submission" date="2015-08" db="EMBL/GenBank/DDBJ databases">
        <title>Draft Genome Sequence of Bacillus vietnamensis UCD-SED5.</title>
        <authorList>
            <person name="Lee R.D."/>
            <person name="Jospin G."/>
            <person name="Lang J.M."/>
            <person name="Coil D.A."/>
            <person name="Eisen J.A."/>
        </authorList>
    </citation>
    <scope>NUCLEOTIDE SEQUENCE [LARGE SCALE GENOMIC DNA]</scope>
    <source>
        <strain evidence="2 3">UCD-SED5</strain>
    </source>
</reference>
<sequence>MITEFINRYAHWLLLLITGLSVGMGFTILTSSVQGIIAGIFGLVGFLGITYLVIHMEVQKRKKGK</sequence>
<feature type="transmembrane region" description="Helical" evidence="1">
    <location>
        <begin position="12"/>
        <end position="29"/>
    </location>
</feature>
<dbReference type="OrthoDB" id="2933155at2"/>
<dbReference type="Proteomes" id="UP000050398">
    <property type="component" value="Unassembled WGS sequence"/>
</dbReference>
<feature type="transmembrane region" description="Helical" evidence="1">
    <location>
        <begin position="35"/>
        <end position="54"/>
    </location>
</feature>
<keyword evidence="1" id="KW-1133">Transmembrane helix</keyword>
<dbReference type="EMBL" id="LIXZ01000005">
    <property type="protein sequence ID" value="KPL60134.1"/>
    <property type="molecule type" value="Genomic_DNA"/>
</dbReference>
<keyword evidence="1" id="KW-0472">Membrane</keyword>
<dbReference type="RefSeq" id="WP_060672105.1">
    <property type="nucleotide sequence ID" value="NZ_LIXZ01000005.1"/>
</dbReference>
<name>A0A0P6WRD0_9BACI</name>
<accession>A0A0P6WRD0</accession>
<evidence type="ECO:0000313" key="2">
    <source>
        <dbReference type="EMBL" id="KPL60134.1"/>
    </source>
</evidence>
<organism evidence="2 3">
    <name type="scientific">Rossellomorea vietnamensis</name>
    <dbReference type="NCBI Taxonomy" id="218284"/>
    <lineage>
        <taxon>Bacteria</taxon>
        <taxon>Bacillati</taxon>
        <taxon>Bacillota</taxon>
        <taxon>Bacilli</taxon>
        <taxon>Bacillales</taxon>
        <taxon>Bacillaceae</taxon>
        <taxon>Rossellomorea</taxon>
    </lineage>
</organism>
<evidence type="ECO:0000256" key="1">
    <source>
        <dbReference type="SAM" id="Phobius"/>
    </source>
</evidence>
<evidence type="ECO:0000313" key="3">
    <source>
        <dbReference type="Proteomes" id="UP000050398"/>
    </source>
</evidence>
<keyword evidence="1" id="KW-0812">Transmembrane</keyword>
<proteinExistence type="predicted"/>
<dbReference type="PATRIC" id="fig|218284.4.peg.3390"/>